<dbReference type="EC" id="3.4.19.12" evidence="7"/>
<accession>A0A8K0JPY6</accession>
<evidence type="ECO:0000256" key="2">
    <source>
        <dbReference type="ARBA" id="ARBA00009085"/>
    </source>
</evidence>
<evidence type="ECO:0000256" key="7">
    <source>
        <dbReference type="RuleBase" id="RU366025"/>
    </source>
</evidence>
<dbReference type="SUPFAM" id="SSF54001">
    <property type="entry name" value="Cysteine proteinases"/>
    <property type="match status" value="1"/>
</dbReference>
<name>A0A8K0JPY6_9TREE</name>
<dbReference type="AlphaFoldDB" id="A0A8K0JPY6"/>
<evidence type="ECO:0000256" key="5">
    <source>
        <dbReference type="ARBA" id="ARBA00022801"/>
    </source>
</evidence>
<dbReference type="PROSITE" id="PS00972">
    <property type="entry name" value="USP_1"/>
    <property type="match status" value="1"/>
</dbReference>
<reference evidence="10" key="1">
    <citation type="submission" date="2020-04" db="EMBL/GenBank/DDBJ databases">
        <title>Analysis of mating type loci in Filobasidium floriforme.</title>
        <authorList>
            <person name="Nowrousian M."/>
        </authorList>
    </citation>
    <scope>NUCLEOTIDE SEQUENCE</scope>
    <source>
        <strain evidence="10">CBS 6242</strain>
    </source>
</reference>
<evidence type="ECO:0000256" key="8">
    <source>
        <dbReference type="SAM" id="MobiDB-lite"/>
    </source>
</evidence>
<feature type="compositionally biased region" description="Basic residues" evidence="8">
    <location>
        <begin position="666"/>
        <end position="678"/>
    </location>
</feature>
<dbReference type="GO" id="GO:0005829">
    <property type="term" value="C:cytosol"/>
    <property type="evidence" value="ECO:0007669"/>
    <property type="project" value="TreeGrafter"/>
</dbReference>
<dbReference type="Proteomes" id="UP000812966">
    <property type="component" value="Unassembled WGS sequence"/>
</dbReference>
<keyword evidence="4 7" id="KW-0833">Ubl conjugation pathway</keyword>
<proteinExistence type="inferred from homology"/>
<gene>
    <name evidence="10" type="ORF">FFLO_01267</name>
</gene>
<evidence type="ECO:0000256" key="1">
    <source>
        <dbReference type="ARBA" id="ARBA00000707"/>
    </source>
</evidence>
<comment type="catalytic activity">
    <reaction evidence="1 7">
        <text>Thiol-dependent hydrolysis of ester, thioester, amide, peptide and isopeptide bonds formed by the C-terminal Gly of ubiquitin (a 76-residue protein attached to proteins as an intracellular targeting signal).</text>
        <dbReference type="EC" id="3.4.19.12"/>
    </reaction>
</comment>
<dbReference type="Gene3D" id="3.90.70.10">
    <property type="entry name" value="Cysteine proteinases"/>
    <property type="match status" value="1"/>
</dbReference>
<evidence type="ECO:0000313" key="11">
    <source>
        <dbReference type="Proteomes" id="UP000812966"/>
    </source>
</evidence>
<feature type="domain" description="USP" evidence="9">
    <location>
        <begin position="173"/>
        <end position="477"/>
    </location>
</feature>
<dbReference type="PROSITE" id="PS50235">
    <property type="entry name" value="USP_3"/>
    <property type="match status" value="1"/>
</dbReference>
<dbReference type="PROSITE" id="PS00973">
    <property type="entry name" value="USP_2"/>
    <property type="match status" value="1"/>
</dbReference>
<dbReference type="Pfam" id="PF00443">
    <property type="entry name" value="UCH"/>
    <property type="match status" value="1"/>
</dbReference>
<keyword evidence="11" id="KW-1185">Reference proteome</keyword>
<feature type="compositionally biased region" description="Basic residues" evidence="8">
    <location>
        <begin position="701"/>
        <end position="714"/>
    </location>
</feature>
<dbReference type="PANTHER" id="PTHR24006">
    <property type="entry name" value="UBIQUITIN CARBOXYL-TERMINAL HYDROLASE"/>
    <property type="match status" value="1"/>
</dbReference>
<feature type="compositionally biased region" description="Polar residues" evidence="8">
    <location>
        <begin position="1"/>
        <end position="22"/>
    </location>
</feature>
<dbReference type="InterPro" id="IPR050164">
    <property type="entry name" value="Peptidase_C19"/>
</dbReference>
<dbReference type="PANTHER" id="PTHR24006:SF758">
    <property type="entry name" value="UBIQUITIN CARBOXYL-TERMINAL HYDROLASE 36"/>
    <property type="match status" value="1"/>
</dbReference>
<keyword evidence="5 7" id="KW-0378">Hydrolase</keyword>
<dbReference type="EMBL" id="JABELV010000017">
    <property type="protein sequence ID" value="KAG7567008.1"/>
    <property type="molecule type" value="Genomic_DNA"/>
</dbReference>
<dbReference type="InterPro" id="IPR028889">
    <property type="entry name" value="USP"/>
</dbReference>
<keyword evidence="3 7" id="KW-0645">Protease</keyword>
<dbReference type="GO" id="GO:0004843">
    <property type="term" value="F:cysteine-type deubiquitinase activity"/>
    <property type="evidence" value="ECO:0007669"/>
    <property type="project" value="UniProtKB-UniRule"/>
</dbReference>
<comment type="similarity">
    <text evidence="2 7">Belongs to the peptidase C19 family.</text>
</comment>
<feature type="region of interest" description="Disordered" evidence="8">
    <location>
        <begin position="487"/>
        <end position="714"/>
    </location>
</feature>
<evidence type="ECO:0000256" key="3">
    <source>
        <dbReference type="ARBA" id="ARBA00022670"/>
    </source>
</evidence>
<protein>
    <recommendedName>
        <fullName evidence="7">Ubiquitin carboxyl-terminal hydrolase</fullName>
        <ecNumber evidence="7">3.4.19.12</ecNumber>
    </recommendedName>
</protein>
<keyword evidence="6 7" id="KW-0788">Thiol protease</keyword>
<feature type="compositionally biased region" description="Polar residues" evidence="8">
    <location>
        <begin position="679"/>
        <end position="695"/>
    </location>
</feature>
<feature type="region of interest" description="Disordered" evidence="8">
    <location>
        <begin position="1"/>
        <end position="62"/>
    </location>
</feature>
<dbReference type="InterPro" id="IPR001394">
    <property type="entry name" value="Peptidase_C19_UCH"/>
</dbReference>
<comment type="caution">
    <text evidence="10">The sequence shown here is derived from an EMBL/GenBank/DDBJ whole genome shotgun (WGS) entry which is preliminary data.</text>
</comment>
<feature type="compositionally biased region" description="Acidic residues" evidence="8">
    <location>
        <begin position="609"/>
        <end position="619"/>
    </location>
</feature>
<organism evidence="10 11">
    <name type="scientific">Filobasidium floriforme</name>
    <dbReference type="NCBI Taxonomy" id="5210"/>
    <lineage>
        <taxon>Eukaryota</taxon>
        <taxon>Fungi</taxon>
        <taxon>Dikarya</taxon>
        <taxon>Basidiomycota</taxon>
        <taxon>Agaricomycotina</taxon>
        <taxon>Tremellomycetes</taxon>
        <taxon>Filobasidiales</taxon>
        <taxon>Filobasidiaceae</taxon>
        <taxon>Filobasidium</taxon>
    </lineage>
</organism>
<dbReference type="GO" id="GO:0006508">
    <property type="term" value="P:proteolysis"/>
    <property type="evidence" value="ECO:0007669"/>
    <property type="project" value="UniProtKB-KW"/>
</dbReference>
<dbReference type="GO" id="GO:0005634">
    <property type="term" value="C:nucleus"/>
    <property type="evidence" value="ECO:0007669"/>
    <property type="project" value="TreeGrafter"/>
</dbReference>
<dbReference type="InterPro" id="IPR038765">
    <property type="entry name" value="Papain-like_cys_pep_sf"/>
</dbReference>
<feature type="compositionally biased region" description="Basic and acidic residues" evidence="8">
    <location>
        <begin position="532"/>
        <end position="558"/>
    </location>
</feature>
<evidence type="ECO:0000313" key="10">
    <source>
        <dbReference type="EMBL" id="KAG7567008.1"/>
    </source>
</evidence>
<dbReference type="GO" id="GO:0016579">
    <property type="term" value="P:protein deubiquitination"/>
    <property type="evidence" value="ECO:0007669"/>
    <property type="project" value="InterPro"/>
</dbReference>
<sequence length="714" mass="79409">MTSVQTLPSIHSTKLHHTTSSPVIKPSPYAFKTEVASKKMNGHRNGEEGSKNGAPASSSEQVKKHWEEFGAMIQGLLETPIEFQRYEEKEDVPPELKYKALNSVATKENGDGIATLAKSSFSYGDTPVSRTGTPFSTASTATDADNTVPNDHDLHPRTIDARWPHQGNYGRASGLHNLGNTCFANSVLQVMMHTPPLLRMLDELNEHDGSHRRNGKICLTCELKSAKRGVWGSGKKTYNPMIITTNVKSICPTMRRGRQEDSHEFFRYSVDSLQNETLRELGATKAPHSVRETSWVHKIWGGRLRSRVHCTSCNANSDTFDTFLDLSLDIGKQTASVQDALKGFAREDRLEGKNKYKCEKCNKQVNAIKQMKVVKAPPVLSLHLKRFSPWGKKLTQLIAFEERLELKNPVYEGPPIEYELYGVTLHYGSGPNNGHYISIVRNAKKEWCRMDDSDVTVQPRLSLDDKRNTYQLHYIRKSGDRLAETINQAAKSRSSPSPAKQGRPDLGRSYGASENGSAFDEPGTSQSHAKRAQLEHMQAMKDKQQAEGRGIKRQRDEVQDQGVPLDTPSAQMKKARVGNGNPKFAPVRSEGFYNGNSGKVRAASPEDRDATEDEGEWGDEQNAVENEAPGHGSWEGGFDPNAQISRVSRPLQGRSSQTPPSFGFKEHKRGKKEKRRQRNGASSVASPYFASQNNHGGPAPNKRRGHKAMRGKDN</sequence>
<evidence type="ECO:0000256" key="6">
    <source>
        <dbReference type="ARBA" id="ARBA00022807"/>
    </source>
</evidence>
<evidence type="ECO:0000256" key="4">
    <source>
        <dbReference type="ARBA" id="ARBA00022786"/>
    </source>
</evidence>
<evidence type="ECO:0000259" key="9">
    <source>
        <dbReference type="PROSITE" id="PS50235"/>
    </source>
</evidence>
<dbReference type="InterPro" id="IPR018200">
    <property type="entry name" value="USP_CS"/>
</dbReference>
<feature type="compositionally biased region" description="Low complexity" evidence="8">
    <location>
        <begin position="489"/>
        <end position="500"/>
    </location>
</feature>